<dbReference type="RefSeq" id="WP_378248293.1">
    <property type="nucleotide sequence ID" value="NZ_JBHSKF010000006.1"/>
</dbReference>
<reference evidence="3" key="1">
    <citation type="journal article" date="2019" name="Int. J. Syst. Evol. Microbiol.">
        <title>The Global Catalogue of Microorganisms (GCM) 10K type strain sequencing project: providing services to taxonomists for standard genome sequencing and annotation.</title>
        <authorList>
            <consortium name="The Broad Institute Genomics Platform"/>
            <consortium name="The Broad Institute Genome Sequencing Center for Infectious Disease"/>
            <person name="Wu L."/>
            <person name="Ma J."/>
        </authorList>
    </citation>
    <scope>NUCLEOTIDE SEQUENCE [LARGE SCALE GENOMIC DNA]</scope>
    <source>
        <strain evidence="3">CCUG 59778</strain>
    </source>
</reference>
<comment type="caution">
    <text evidence="2">The sequence shown here is derived from an EMBL/GenBank/DDBJ whole genome shotgun (WGS) entry which is preliminary data.</text>
</comment>
<gene>
    <name evidence="2" type="ORF">ACFPM7_15390</name>
</gene>
<organism evidence="2 3">
    <name type="scientific">Actinokineospora guangxiensis</name>
    <dbReference type="NCBI Taxonomy" id="1490288"/>
    <lineage>
        <taxon>Bacteria</taxon>
        <taxon>Bacillati</taxon>
        <taxon>Actinomycetota</taxon>
        <taxon>Actinomycetes</taxon>
        <taxon>Pseudonocardiales</taxon>
        <taxon>Pseudonocardiaceae</taxon>
        <taxon>Actinokineospora</taxon>
    </lineage>
</organism>
<evidence type="ECO:0000313" key="2">
    <source>
        <dbReference type="EMBL" id="MFC5288444.1"/>
    </source>
</evidence>
<keyword evidence="1" id="KW-1133">Transmembrane helix</keyword>
<dbReference type="Proteomes" id="UP001596157">
    <property type="component" value="Unassembled WGS sequence"/>
</dbReference>
<keyword evidence="1" id="KW-0472">Membrane</keyword>
<evidence type="ECO:0000256" key="1">
    <source>
        <dbReference type="SAM" id="Phobius"/>
    </source>
</evidence>
<name>A0ABW0EM65_9PSEU</name>
<sequence length="121" mass="12482">MRQPVMTRARGGVVRVVAVLAVVVGVLFLQAVVCHGVAVAETCCSTVQAAPEAEVAQAVPDRGAVGLVEICLVVLLAVLFAAAVFRVFARVVAGVPRALGWSVPAGRVEVPELAKLCVLRA</sequence>
<evidence type="ECO:0000313" key="3">
    <source>
        <dbReference type="Proteomes" id="UP001596157"/>
    </source>
</evidence>
<keyword evidence="1" id="KW-0812">Transmembrane</keyword>
<protein>
    <submittedName>
        <fullName evidence="2">Uncharacterized protein</fullName>
    </submittedName>
</protein>
<feature type="transmembrane region" description="Helical" evidence="1">
    <location>
        <begin position="64"/>
        <end position="89"/>
    </location>
</feature>
<dbReference type="EMBL" id="JBHSKF010000006">
    <property type="protein sequence ID" value="MFC5288444.1"/>
    <property type="molecule type" value="Genomic_DNA"/>
</dbReference>
<proteinExistence type="predicted"/>
<accession>A0ABW0EM65</accession>
<keyword evidence="3" id="KW-1185">Reference proteome</keyword>